<sequence>MDEITRAGSPLNRKYFLGAENLELWIDNELAGLCRCRLSAPDEEEALTAGEPFMAWVYLDAVFIRPTYHSLGFGERLSEQCVEVVTSSLLVHLRERYSRYPSIQVVLNADFESEQGERFFDQMTDSLQMNMEVIAQMLKVPIKVSTDAGY</sequence>
<dbReference type="EMBL" id="LOHF01000001">
    <property type="protein sequence ID" value="OUM75835.1"/>
    <property type="molecule type" value="Genomic_DNA"/>
</dbReference>
<organism evidence="1 2">
    <name type="scientific">Pseudomonas caspiana</name>
    <dbReference type="NCBI Taxonomy" id="1451454"/>
    <lineage>
        <taxon>Bacteria</taxon>
        <taxon>Pseudomonadati</taxon>
        <taxon>Pseudomonadota</taxon>
        <taxon>Gammaproteobacteria</taxon>
        <taxon>Pseudomonadales</taxon>
        <taxon>Pseudomonadaceae</taxon>
        <taxon>Pseudomonas</taxon>
    </lineage>
</organism>
<accession>A0A1Y3P7N8</accession>
<proteinExistence type="predicted"/>
<reference evidence="1 2" key="1">
    <citation type="journal article" date="2017" name="Syst. Appl. Microbiol.">
        <title>Pseudomonas caspiana sp. nov., a citrus pathogen in the Pseudomonas syringae phylogenetic group.</title>
        <authorList>
            <person name="Busquets A."/>
            <person name="Gomila M."/>
            <person name="Beiki F."/>
            <person name="Mulet M."/>
            <person name="Rahimian H."/>
            <person name="Garcia-Valdes E."/>
            <person name="Lalucat J."/>
        </authorList>
    </citation>
    <scope>NUCLEOTIDE SEQUENCE [LARGE SCALE GENOMIC DNA]</scope>
    <source>
        <strain evidence="1 2">FBF102</strain>
    </source>
</reference>
<gene>
    <name evidence="1" type="ORF">AUC60_01650</name>
</gene>
<evidence type="ECO:0008006" key="3">
    <source>
        <dbReference type="Google" id="ProtNLM"/>
    </source>
</evidence>
<dbReference type="Proteomes" id="UP000195440">
    <property type="component" value="Unassembled WGS sequence"/>
</dbReference>
<dbReference type="AlphaFoldDB" id="A0A1Y3P7N8"/>
<dbReference type="OrthoDB" id="7029640at2"/>
<evidence type="ECO:0000313" key="2">
    <source>
        <dbReference type="Proteomes" id="UP000195440"/>
    </source>
</evidence>
<protein>
    <recommendedName>
        <fullName evidence="3">N-acetyltransferase domain-containing protein</fullName>
    </recommendedName>
</protein>
<comment type="caution">
    <text evidence="1">The sequence shown here is derived from an EMBL/GenBank/DDBJ whole genome shotgun (WGS) entry which is preliminary data.</text>
</comment>
<dbReference type="RefSeq" id="WP_087264335.1">
    <property type="nucleotide sequence ID" value="NZ_JBJGBV010000001.1"/>
</dbReference>
<dbReference type="SUPFAM" id="SSF55729">
    <property type="entry name" value="Acyl-CoA N-acyltransferases (Nat)"/>
    <property type="match status" value="1"/>
</dbReference>
<name>A0A1Y3P7N8_9PSED</name>
<dbReference type="InterPro" id="IPR016181">
    <property type="entry name" value="Acyl_CoA_acyltransferase"/>
</dbReference>
<evidence type="ECO:0000313" key="1">
    <source>
        <dbReference type="EMBL" id="OUM75835.1"/>
    </source>
</evidence>
<keyword evidence="2" id="KW-1185">Reference proteome</keyword>